<keyword evidence="2" id="KW-0503">Monooxygenase</keyword>
<dbReference type="HOGENOM" id="CLU_033716_1_2_11"/>
<keyword evidence="2" id="KW-0408">Iron</keyword>
<dbReference type="GO" id="GO:0016705">
    <property type="term" value="F:oxidoreductase activity, acting on paired donors, with incorporation or reduction of molecular oxygen"/>
    <property type="evidence" value="ECO:0007669"/>
    <property type="project" value="InterPro"/>
</dbReference>
<dbReference type="Proteomes" id="UP000001918">
    <property type="component" value="Chromosome"/>
</dbReference>
<evidence type="ECO:0000256" key="3">
    <source>
        <dbReference type="SAM" id="MobiDB-lite"/>
    </source>
</evidence>
<keyword evidence="2" id="KW-0479">Metal-binding</keyword>
<dbReference type="Gene3D" id="1.10.630.10">
    <property type="entry name" value="Cytochrome P450"/>
    <property type="match status" value="1"/>
</dbReference>
<dbReference type="KEGG" id="tcu:Tcur_3959"/>
<dbReference type="GO" id="GO:0005506">
    <property type="term" value="F:iron ion binding"/>
    <property type="evidence" value="ECO:0007669"/>
    <property type="project" value="InterPro"/>
</dbReference>
<dbReference type="PROSITE" id="PS00086">
    <property type="entry name" value="CYTOCHROME_P450"/>
    <property type="match status" value="1"/>
</dbReference>
<feature type="compositionally biased region" description="Low complexity" evidence="3">
    <location>
        <begin position="424"/>
        <end position="437"/>
    </location>
</feature>
<keyword evidence="2" id="KW-0349">Heme</keyword>
<comment type="similarity">
    <text evidence="1 2">Belongs to the cytochrome P450 family.</text>
</comment>
<dbReference type="InterPro" id="IPR001128">
    <property type="entry name" value="Cyt_P450"/>
</dbReference>
<evidence type="ECO:0000256" key="1">
    <source>
        <dbReference type="ARBA" id="ARBA00010617"/>
    </source>
</evidence>
<sequence>MDPQSRATQPTPALRSLKSVPAEPLLTRDFDARPAAVYERLRSKYGPVAPVDLLGVPVWLVLGYAEVLEVLRNDHGLWSKRLEDWRDHREGRIPADWPLLPSYQGTYIAFQEGKAHTELREMWSKALRPFQDRTQPQALRLEKDVRQYADELISLMAEGGTSGWADLSAQYARPLMLMVCNRLIGFGTDEALMDIWRVVDAGPDAPEATLRLMAALAEVVALKRRRPGDDLPSHMLAARPDLTDEQLIGEIGLLLGLVGDIATSLICNTVVEVLTGDPGARASLAAGLVRETINRAAMIAPPSANLSFRFATADTVLGGAHIAAGDPVMPSVAAAHADPRFAAALDPSSVHSSRAHLAWGAGPHRCLGDELATTLVSIAVERLFEQMAALELALPADQLPWRSSPTIRGLRALPVRFRLGQAAERAPAPAGAASEEPATSEESTEQTASRSALSRLVRALLRQRS</sequence>
<keyword evidence="2" id="KW-0560">Oxidoreductase</keyword>
<dbReference type="PANTHER" id="PTHR46696:SF1">
    <property type="entry name" value="CYTOCHROME P450 YJIB-RELATED"/>
    <property type="match status" value="1"/>
</dbReference>
<dbReference type="Pfam" id="PF00067">
    <property type="entry name" value="p450"/>
    <property type="match status" value="1"/>
</dbReference>
<dbReference type="InterPro" id="IPR036396">
    <property type="entry name" value="Cyt_P450_sf"/>
</dbReference>
<dbReference type="OrthoDB" id="4133219at2"/>
<dbReference type="PRINTS" id="PR00359">
    <property type="entry name" value="BP450"/>
</dbReference>
<dbReference type="STRING" id="471852.Tcur_3959"/>
<dbReference type="AlphaFoldDB" id="D1AE62"/>
<dbReference type="GO" id="GO:0020037">
    <property type="term" value="F:heme binding"/>
    <property type="evidence" value="ECO:0007669"/>
    <property type="project" value="InterPro"/>
</dbReference>
<feature type="region of interest" description="Disordered" evidence="3">
    <location>
        <begin position="424"/>
        <end position="452"/>
    </location>
</feature>
<name>D1AE62_THECD</name>
<organism evidence="4 5">
    <name type="scientific">Thermomonospora curvata (strain ATCC 19995 / DSM 43183 / JCM 3096 / KCTC 9072 / NBRC 15933 / NCIMB 10081 / Henssen B9)</name>
    <dbReference type="NCBI Taxonomy" id="471852"/>
    <lineage>
        <taxon>Bacteria</taxon>
        <taxon>Bacillati</taxon>
        <taxon>Actinomycetota</taxon>
        <taxon>Actinomycetes</taxon>
        <taxon>Streptosporangiales</taxon>
        <taxon>Thermomonosporaceae</taxon>
        <taxon>Thermomonospora</taxon>
    </lineage>
</organism>
<dbReference type="PANTHER" id="PTHR46696">
    <property type="entry name" value="P450, PUTATIVE (EUROFUNG)-RELATED"/>
    <property type="match status" value="1"/>
</dbReference>
<dbReference type="eggNOG" id="COG2124">
    <property type="taxonomic scope" value="Bacteria"/>
</dbReference>
<dbReference type="RefSeq" id="WP_012854272.1">
    <property type="nucleotide sequence ID" value="NC_013510.1"/>
</dbReference>
<evidence type="ECO:0000313" key="5">
    <source>
        <dbReference type="Proteomes" id="UP000001918"/>
    </source>
</evidence>
<dbReference type="EMBL" id="CP001738">
    <property type="protein sequence ID" value="ACY99488.1"/>
    <property type="molecule type" value="Genomic_DNA"/>
</dbReference>
<reference evidence="4 5" key="1">
    <citation type="journal article" date="2011" name="Stand. Genomic Sci.">
        <title>Complete genome sequence of Thermomonospora curvata type strain (B9).</title>
        <authorList>
            <person name="Chertkov O."/>
            <person name="Sikorski J."/>
            <person name="Nolan M."/>
            <person name="Lapidus A."/>
            <person name="Lucas S."/>
            <person name="Del Rio T.G."/>
            <person name="Tice H."/>
            <person name="Cheng J.F."/>
            <person name="Goodwin L."/>
            <person name="Pitluck S."/>
            <person name="Liolios K."/>
            <person name="Ivanova N."/>
            <person name="Mavromatis K."/>
            <person name="Mikhailova N."/>
            <person name="Ovchinnikova G."/>
            <person name="Pati A."/>
            <person name="Chen A."/>
            <person name="Palaniappan K."/>
            <person name="Djao O.D."/>
            <person name="Land M."/>
            <person name="Hauser L."/>
            <person name="Chang Y.J."/>
            <person name="Jeffries C.D."/>
            <person name="Brettin T."/>
            <person name="Han C."/>
            <person name="Detter J.C."/>
            <person name="Rohde M."/>
            <person name="Goker M."/>
            <person name="Woyke T."/>
            <person name="Bristow J."/>
            <person name="Eisen J.A."/>
            <person name="Markowitz V."/>
            <person name="Hugenholtz P."/>
            <person name="Klenk H.P."/>
            <person name="Kyrpides N.C."/>
        </authorList>
    </citation>
    <scope>NUCLEOTIDE SEQUENCE [LARGE SCALE GENOMIC DNA]</scope>
    <source>
        <strain evidence="5">ATCC 19995 / DSM 43183 / JCM 3096 / KCTC 9072 / NBRC 15933 / NCIMB 10081 / Henssen B9</strain>
    </source>
</reference>
<dbReference type="SUPFAM" id="SSF48264">
    <property type="entry name" value="Cytochrome P450"/>
    <property type="match status" value="1"/>
</dbReference>
<proteinExistence type="inferred from homology"/>
<evidence type="ECO:0000256" key="2">
    <source>
        <dbReference type="RuleBase" id="RU000461"/>
    </source>
</evidence>
<protein>
    <submittedName>
        <fullName evidence="4">Cytochrome P450-like protein</fullName>
    </submittedName>
</protein>
<gene>
    <name evidence="4" type="ordered locus">Tcur_3959</name>
</gene>
<keyword evidence="5" id="KW-1185">Reference proteome</keyword>
<accession>D1AE62</accession>
<dbReference type="InterPro" id="IPR017972">
    <property type="entry name" value="Cyt_P450_CS"/>
</dbReference>
<evidence type="ECO:0000313" key="4">
    <source>
        <dbReference type="EMBL" id="ACY99488.1"/>
    </source>
</evidence>
<dbReference type="GO" id="GO:0004497">
    <property type="term" value="F:monooxygenase activity"/>
    <property type="evidence" value="ECO:0007669"/>
    <property type="project" value="UniProtKB-KW"/>
</dbReference>
<dbReference type="InterPro" id="IPR002397">
    <property type="entry name" value="Cyt_P450_B"/>
</dbReference>